<feature type="transmembrane region" description="Helical" evidence="6">
    <location>
        <begin position="740"/>
        <end position="765"/>
    </location>
</feature>
<evidence type="ECO:0000313" key="9">
    <source>
        <dbReference type="Proteomes" id="UP000019276"/>
    </source>
</evidence>
<dbReference type="InterPro" id="IPR050545">
    <property type="entry name" value="Mycobact_MmpL"/>
</dbReference>
<dbReference type="AlphaFoldDB" id="W7QPT9"/>
<reference evidence="8 9" key="1">
    <citation type="journal article" date="2014" name="Genome Announc.">
        <title>Draft Genome Sequence of the Agar-Degrading Bacterium Catenovulum sp. Strain DS-2, Isolated from Intestines of Haliotis diversicolor.</title>
        <authorList>
            <person name="Shan D."/>
            <person name="Li X."/>
            <person name="Gu Z."/>
            <person name="Wei G."/>
            <person name="Gao Z."/>
            <person name="Shao Z."/>
        </authorList>
    </citation>
    <scope>NUCLEOTIDE SEQUENCE [LARGE SCALE GENOMIC DNA]</scope>
    <source>
        <strain evidence="8 9">DS-2</strain>
    </source>
</reference>
<evidence type="ECO:0000256" key="6">
    <source>
        <dbReference type="SAM" id="Phobius"/>
    </source>
</evidence>
<feature type="transmembrane region" description="Helical" evidence="6">
    <location>
        <begin position="662"/>
        <end position="685"/>
    </location>
</feature>
<evidence type="ECO:0000256" key="2">
    <source>
        <dbReference type="ARBA" id="ARBA00022475"/>
    </source>
</evidence>
<keyword evidence="9" id="KW-1185">Reference proteome</keyword>
<feature type="transmembrane region" description="Helical" evidence="6">
    <location>
        <begin position="325"/>
        <end position="348"/>
    </location>
</feature>
<dbReference type="GO" id="GO:0005886">
    <property type="term" value="C:plasma membrane"/>
    <property type="evidence" value="ECO:0007669"/>
    <property type="project" value="UniProtKB-SubCell"/>
</dbReference>
<dbReference type="EMBL" id="ARZY01000007">
    <property type="protein sequence ID" value="EWH11002.1"/>
    <property type="molecule type" value="Genomic_DNA"/>
</dbReference>
<name>W7QPT9_9ALTE</name>
<evidence type="ECO:0000256" key="1">
    <source>
        <dbReference type="ARBA" id="ARBA00004651"/>
    </source>
</evidence>
<dbReference type="InterPro" id="IPR000731">
    <property type="entry name" value="SSD"/>
</dbReference>
<comment type="subcellular location">
    <subcellularLocation>
        <location evidence="1">Cell membrane</location>
        <topology evidence="1">Multi-pass membrane protein</topology>
    </subcellularLocation>
</comment>
<evidence type="ECO:0000256" key="5">
    <source>
        <dbReference type="ARBA" id="ARBA00023136"/>
    </source>
</evidence>
<organism evidence="8 9">
    <name type="scientific">Catenovulum agarivorans DS-2</name>
    <dbReference type="NCBI Taxonomy" id="1328313"/>
    <lineage>
        <taxon>Bacteria</taxon>
        <taxon>Pseudomonadati</taxon>
        <taxon>Pseudomonadota</taxon>
        <taxon>Gammaproteobacteria</taxon>
        <taxon>Alteromonadales</taxon>
        <taxon>Alteromonadaceae</taxon>
        <taxon>Catenovulum</taxon>
    </lineage>
</organism>
<dbReference type="RefSeq" id="WP_035013677.1">
    <property type="nucleotide sequence ID" value="NZ_ARZY01000007.1"/>
</dbReference>
<feature type="transmembrane region" description="Helical" evidence="6">
    <location>
        <begin position="613"/>
        <end position="631"/>
    </location>
</feature>
<dbReference type="OrthoDB" id="5963930at2"/>
<keyword evidence="3 6" id="KW-0812">Transmembrane</keyword>
<dbReference type="eggNOG" id="COG1033">
    <property type="taxonomic scope" value="Bacteria"/>
</dbReference>
<dbReference type="Gene3D" id="1.20.1640.10">
    <property type="entry name" value="Multidrug efflux transporter AcrB transmembrane domain"/>
    <property type="match status" value="2"/>
</dbReference>
<feature type="transmembrane region" description="Helical" evidence="6">
    <location>
        <begin position="228"/>
        <end position="247"/>
    </location>
</feature>
<dbReference type="PATRIC" id="fig|1328313.3.peg.1139"/>
<feature type="domain" description="SSD" evidence="7">
    <location>
        <begin position="252"/>
        <end position="379"/>
    </location>
</feature>
<evidence type="ECO:0000256" key="3">
    <source>
        <dbReference type="ARBA" id="ARBA00022692"/>
    </source>
</evidence>
<dbReference type="STRING" id="1328313.DS2_05520"/>
<comment type="caution">
    <text evidence="8">The sequence shown here is derived from an EMBL/GenBank/DDBJ whole genome shotgun (WGS) entry which is preliminary data.</text>
</comment>
<dbReference type="SUPFAM" id="SSF82866">
    <property type="entry name" value="Multidrug efflux transporter AcrB transmembrane domain"/>
    <property type="match status" value="2"/>
</dbReference>
<keyword evidence="4 6" id="KW-1133">Transmembrane helix</keyword>
<feature type="transmembrane region" description="Helical" evidence="6">
    <location>
        <begin position="706"/>
        <end position="728"/>
    </location>
</feature>
<keyword evidence="5 6" id="KW-0472">Membrane</keyword>
<evidence type="ECO:0000256" key="4">
    <source>
        <dbReference type="ARBA" id="ARBA00022989"/>
    </source>
</evidence>
<dbReference type="PROSITE" id="PS50156">
    <property type="entry name" value="SSD"/>
    <property type="match status" value="1"/>
</dbReference>
<dbReference type="Pfam" id="PF03176">
    <property type="entry name" value="MMPL"/>
    <property type="match status" value="2"/>
</dbReference>
<feature type="transmembrane region" description="Helical" evidence="6">
    <location>
        <begin position="254"/>
        <end position="277"/>
    </location>
</feature>
<evidence type="ECO:0000313" key="8">
    <source>
        <dbReference type="EMBL" id="EWH11002.1"/>
    </source>
</evidence>
<protein>
    <recommendedName>
        <fullName evidence="7">SSD domain-containing protein</fullName>
    </recommendedName>
</protein>
<keyword evidence="2" id="KW-1003">Cell membrane</keyword>
<dbReference type="PANTHER" id="PTHR33406:SF10">
    <property type="entry name" value="SSD DOMAIN-CONTAINING PROTEIN"/>
    <property type="match status" value="1"/>
</dbReference>
<sequence>MLSKLVDFLQKWIFANRVLIIAVFTVLTFLLGYFASQIKLDAAFTKNIPLEHPYMQTYLEYADDFGGANNILISVCDASGDLYNPEFFDKLKKVHDQLFFISGVDRSTVKSLFSPAVRYTEIVEEGFIGGPVIPADYANTKSDLAKVRRNIEKSGQVGRLVSGDYACAMVTAQLLDVDPTTKKPIDTINFAKTLEQELRQKLQTEQHSIHIIGFAKMVGDVAAGAKNVLMFFVVAMVITCVLVYLFCHSILLTALPILCSVIAMVWKIGLLSLLGFGLDPMSILLPFLIFAIGVSHGVQMINSIGKRVASGAGAKIASKKSFKALFLPGFVALLSDCIGFITILSIDIGIIQELAIAASIGVGVIILTNLILLPLLVSYIHFPHDYESRIESSKMAVLWPSLVKITERKFAPALVLVMLALFAFGWTYSANMKIGDLHAGAPALHEDSTYNQDTFLITEKYEIGVDILSVIAETVPDACTEFEIMKQIDDFQFRLANVEGVQSSISLTSVTKTITAGYNEGNPKWRVLPKDTASMAQSVARVPTSSGLLNTDCSAMPILLFLQDHKAETIERVIDVVKAEKSNYETDKLKFKLALGPAGVMGATNEAVAQAQIPMMIYVYLAVFILCLLSFKSLRATLAVIIPLFVVSTLAQALMTKLDIGLTVYTLPVIALGVGIGVDYGIYILSNMMGKLKQGMKLSEAYRQALIERGSAVIFTGITLAIGVSTWVFSDLKFQLDMGILLTFMFLVNMLGAIFFLPAICRLFWWRR</sequence>
<dbReference type="PANTHER" id="PTHR33406">
    <property type="entry name" value="MEMBRANE PROTEIN MJ1562-RELATED"/>
    <property type="match status" value="1"/>
</dbReference>
<feature type="transmembrane region" description="Helical" evidence="6">
    <location>
        <begin position="410"/>
        <end position="428"/>
    </location>
</feature>
<gene>
    <name evidence="8" type="ORF">DS2_05520</name>
</gene>
<proteinExistence type="predicted"/>
<feature type="transmembrane region" description="Helical" evidence="6">
    <location>
        <begin position="354"/>
        <end position="380"/>
    </location>
</feature>
<evidence type="ECO:0000259" key="7">
    <source>
        <dbReference type="PROSITE" id="PS50156"/>
    </source>
</evidence>
<dbReference type="InterPro" id="IPR004869">
    <property type="entry name" value="MMPL_dom"/>
</dbReference>
<accession>W7QPT9</accession>
<feature type="transmembrane region" description="Helical" evidence="6">
    <location>
        <begin position="12"/>
        <end position="35"/>
    </location>
</feature>
<dbReference type="Proteomes" id="UP000019276">
    <property type="component" value="Unassembled WGS sequence"/>
</dbReference>
<feature type="transmembrane region" description="Helical" evidence="6">
    <location>
        <begin position="638"/>
        <end position="656"/>
    </location>
</feature>
<feature type="transmembrane region" description="Helical" evidence="6">
    <location>
        <begin position="283"/>
        <end position="304"/>
    </location>
</feature>